<feature type="region of interest" description="Disordered" evidence="1">
    <location>
        <begin position="92"/>
        <end position="114"/>
    </location>
</feature>
<comment type="caution">
    <text evidence="2">The sequence shown here is derived from an EMBL/GenBank/DDBJ whole genome shotgun (WGS) entry which is preliminary data.</text>
</comment>
<reference evidence="2 3" key="2">
    <citation type="journal article" date="2021" name="Curr. Genet.">
        <title>Genetic response to nitrogen starvation in the aggressive Eucalyptus foliar pathogen Teratosphaeria destructans.</title>
        <authorList>
            <person name="Havenga M."/>
            <person name="Wingfield B.D."/>
            <person name="Wingfield M.J."/>
            <person name="Dreyer L.L."/>
            <person name="Roets F."/>
            <person name="Aylward J."/>
        </authorList>
    </citation>
    <scope>NUCLEOTIDE SEQUENCE [LARGE SCALE GENOMIC DNA]</scope>
    <source>
        <strain evidence="2">CMW44962</strain>
    </source>
</reference>
<protein>
    <submittedName>
        <fullName evidence="2">Glycoside hydrolase</fullName>
    </submittedName>
</protein>
<accession>A0A9W7W5W2</accession>
<name>A0A9W7W5W2_9PEZI</name>
<keyword evidence="3" id="KW-1185">Reference proteome</keyword>
<dbReference type="EMBL" id="RIBY02000458">
    <property type="protein sequence ID" value="KAH9842138.1"/>
    <property type="molecule type" value="Genomic_DNA"/>
</dbReference>
<proteinExistence type="predicted"/>
<evidence type="ECO:0000256" key="1">
    <source>
        <dbReference type="SAM" id="MobiDB-lite"/>
    </source>
</evidence>
<dbReference type="GO" id="GO:0016787">
    <property type="term" value="F:hydrolase activity"/>
    <property type="evidence" value="ECO:0007669"/>
    <property type="project" value="UniProtKB-KW"/>
</dbReference>
<dbReference type="SUPFAM" id="SSF102705">
    <property type="entry name" value="NIF3 (NGG1p interacting factor 3)-like"/>
    <property type="match status" value="1"/>
</dbReference>
<evidence type="ECO:0000313" key="2">
    <source>
        <dbReference type="EMBL" id="KAH9842138.1"/>
    </source>
</evidence>
<reference evidence="2 3" key="1">
    <citation type="journal article" date="2018" name="IMA Fungus">
        <title>IMA Genome-F 10: Nine draft genome sequences of Claviceps purpurea s.lat., including C. arundinis, C. humidiphila, and C. cf. spartinae, pseudomolecules for the pitch canker pathogen Fusarium circinatum, draft genome of Davidsoniella eucalypti, Grosmannia galeiformis, Quambalaria eucalypti, and Teratosphaeria destructans.</title>
        <authorList>
            <person name="Wingfield B.D."/>
            <person name="Liu M."/>
            <person name="Nguyen H.D."/>
            <person name="Lane F.A."/>
            <person name="Morgan S.W."/>
            <person name="De Vos L."/>
            <person name="Wilken P.M."/>
            <person name="Duong T.A."/>
            <person name="Aylward J."/>
            <person name="Coetzee M.P."/>
            <person name="Dadej K."/>
            <person name="De Beer Z.W."/>
            <person name="Findlay W."/>
            <person name="Havenga M."/>
            <person name="Kolarik M."/>
            <person name="Menzies J.G."/>
            <person name="Naidoo K."/>
            <person name="Pochopski O."/>
            <person name="Shoukouhi P."/>
            <person name="Santana Q.C."/>
            <person name="Seifert K.A."/>
            <person name="Soal N."/>
            <person name="Steenkamp E.T."/>
            <person name="Tatham C.T."/>
            <person name="van der Nest M.A."/>
            <person name="Wingfield M.J."/>
        </authorList>
    </citation>
    <scope>NUCLEOTIDE SEQUENCE [LARGE SCALE GENOMIC DNA]</scope>
    <source>
        <strain evidence="2">CMW44962</strain>
    </source>
</reference>
<dbReference type="Proteomes" id="UP001138500">
    <property type="component" value="Unassembled WGS sequence"/>
</dbReference>
<dbReference type="InterPro" id="IPR036069">
    <property type="entry name" value="DUF34/NIF3_sf"/>
</dbReference>
<sequence length="114" mass="12340">MNAFHPAEVTRALDLATALDLLPSSSSSPRAPANLLYLTGAVREPGLAFARDKGVRVMAVGHRVCEEWGIGFLAERLRETWPGGLRVVEVYEEEEEEAPHETGDVRPGGGGERS</sequence>
<evidence type="ECO:0000313" key="3">
    <source>
        <dbReference type="Proteomes" id="UP001138500"/>
    </source>
</evidence>
<keyword evidence="2" id="KW-0378">Hydrolase</keyword>
<dbReference type="AlphaFoldDB" id="A0A9W7W5W2"/>
<organism evidence="2 3">
    <name type="scientific">Teratosphaeria destructans</name>
    <dbReference type="NCBI Taxonomy" id="418781"/>
    <lineage>
        <taxon>Eukaryota</taxon>
        <taxon>Fungi</taxon>
        <taxon>Dikarya</taxon>
        <taxon>Ascomycota</taxon>
        <taxon>Pezizomycotina</taxon>
        <taxon>Dothideomycetes</taxon>
        <taxon>Dothideomycetidae</taxon>
        <taxon>Mycosphaerellales</taxon>
        <taxon>Teratosphaeriaceae</taxon>
        <taxon>Teratosphaeria</taxon>
    </lineage>
</organism>
<dbReference type="OrthoDB" id="2592744at2759"/>
<gene>
    <name evidence="2" type="ORF">Tdes44962_MAKER07690</name>
</gene>